<sequence>MKRKPILISILILLSVVLFSLIHWDIPVQDLKVKYTNTSSKFMDIDGIQVHYRDEGKGMPLVLIHGTGASLHTWDNWTEILKSNHRVIRMDLPAFGLTGPHPKKNYSINSYTNFLTKFFSKLQIDSLYLAGNSLGGNIAWNYAADHQNNVKKLILIDPSGYPTGKKPSFIFRIAKTPILNSIVRYITPKSIIRKNLKQVYFDDQKVTEELVDRYHELALREGNRQAFIDRVKTSFKNNTKKLKTLYVETLVLWGAEDQWIPVHLGDNFVQDIPSSNLVVVPNTGHVPMEESPKESIKPVIDFLKKE</sequence>
<name>A0ABU5ZWX3_9FLAO</name>
<dbReference type="PANTHER" id="PTHR46438:SF11">
    <property type="entry name" value="LIPASE-RELATED"/>
    <property type="match status" value="1"/>
</dbReference>
<dbReference type="PRINTS" id="PR00111">
    <property type="entry name" value="ABHYDROLASE"/>
</dbReference>
<gene>
    <name evidence="2" type="ORF">U6A24_12945</name>
</gene>
<dbReference type="SUPFAM" id="SSF53474">
    <property type="entry name" value="alpha/beta-Hydrolases"/>
    <property type="match status" value="1"/>
</dbReference>
<dbReference type="InterPro" id="IPR000073">
    <property type="entry name" value="AB_hydrolase_1"/>
</dbReference>
<evidence type="ECO:0000259" key="1">
    <source>
        <dbReference type="Pfam" id="PF00561"/>
    </source>
</evidence>
<reference evidence="2 3" key="1">
    <citation type="journal article" date="2013" name="Int. J. Syst. Evol. Microbiol.">
        <title>Aquimarina gracilis sp. nov., isolated from the gut microflora of a mussel, Mytilus coruscus, and emended description of Aquimarina spongiae.</title>
        <authorList>
            <person name="Park S.C."/>
            <person name="Choe H.N."/>
            <person name="Baik K.S."/>
            <person name="Seong C.N."/>
        </authorList>
    </citation>
    <scope>NUCLEOTIDE SEQUENCE [LARGE SCALE GENOMIC DNA]</scope>
    <source>
        <strain evidence="2 3">PSC32</strain>
    </source>
</reference>
<dbReference type="EMBL" id="JAYKLX010000006">
    <property type="protein sequence ID" value="MEB3346376.1"/>
    <property type="molecule type" value="Genomic_DNA"/>
</dbReference>
<dbReference type="Gene3D" id="3.40.50.1820">
    <property type="entry name" value="alpha/beta hydrolase"/>
    <property type="match status" value="1"/>
</dbReference>
<dbReference type="InterPro" id="IPR029058">
    <property type="entry name" value="AB_hydrolase_fold"/>
</dbReference>
<keyword evidence="3" id="KW-1185">Reference proteome</keyword>
<proteinExistence type="predicted"/>
<organism evidence="2 3">
    <name type="scientific">Aquimarina gracilis</name>
    <dbReference type="NCBI Taxonomy" id="874422"/>
    <lineage>
        <taxon>Bacteria</taxon>
        <taxon>Pseudomonadati</taxon>
        <taxon>Bacteroidota</taxon>
        <taxon>Flavobacteriia</taxon>
        <taxon>Flavobacteriales</taxon>
        <taxon>Flavobacteriaceae</taxon>
        <taxon>Aquimarina</taxon>
    </lineage>
</organism>
<accession>A0ABU5ZWX3</accession>
<dbReference type="RefSeq" id="WP_324180406.1">
    <property type="nucleotide sequence ID" value="NZ_BAABAW010000006.1"/>
</dbReference>
<evidence type="ECO:0000313" key="2">
    <source>
        <dbReference type="EMBL" id="MEB3346376.1"/>
    </source>
</evidence>
<dbReference type="Proteomes" id="UP001327027">
    <property type="component" value="Unassembled WGS sequence"/>
</dbReference>
<dbReference type="PANTHER" id="PTHR46438">
    <property type="entry name" value="ALPHA/BETA-HYDROLASES SUPERFAMILY PROTEIN"/>
    <property type="match status" value="1"/>
</dbReference>
<comment type="caution">
    <text evidence="2">The sequence shown here is derived from an EMBL/GenBank/DDBJ whole genome shotgun (WGS) entry which is preliminary data.</text>
</comment>
<protein>
    <submittedName>
        <fullName evidence="2">Alpha/beta hydrolase</fullName>
    </submittedName>
</protein>
<feature type="domain" description="AB hydrolase-1" evidence="1">
    <location>
        <begin position="60"/>
        <end position="165"/>
    </location>
</feature>
<dbReference type="GO" id="GO:0016787">
    <property type="term" value="F:hydrolase activity"/>
    <property type="evidence" value="ECO:0007669"/>
    <property type="project" value="UniProtKB-KW"/>
</dbReference>
<dbReference type="Pfam" id="PF00561">
    <property type="entry name" value="Abhydrolase_1"/>
    <property type="match status" value="1"/>
</dbReference>
<evidence type="ECO:0000313" key="3">
    <source>
        <dbReference type="Proteomes" id="UP001327027"/>
    </source>
</evidence>
<keyword evidence="2" id="KW-0378">Hydrolase</keyword>